<dbReference type="EMBL" id="LR215973">
    <property type="protein sequence ID" value="VFA96953.1"/>
    <property type="molecule type" value="Genomic_DNA"/>
</dbReference>
<keyword evidence="1" id="KW-0812">Transmembrane</keyword>
<keyword evidence="1" id="KW-0472">Membrane</keyword>
<proteinExistence type="predicted"/>
<evidence type="ECO:0000256" key="1">
    <source>
        <dbReference type="SAM" id="Phobius"/>
    </source>
</evidence>
<keyword evidence="1" id="KW-1133">Transmembrane helix</keyword>
<dbReference type="AlphaFoldDB" id="A0A4V6IBS9"/>
<evidence type="ECO:0008006" key="4">
    <source>
        <dbReference type="Google" id="ProtNLM"/>
    </source>
</evidence>
<dbReference type="RefSeq" id="WP_130915975.1">
    <property type="nucleotide sequence ID" value="NZ_JADLPK010000011.1"/>
</dbReference>
<dbReference type="Proteomes" id="UP000290439">
    <property type="component" value="Chromosome"/>
</dbReference>
<organism evidence="2 3">
    <name type="scientific">Nocardia cyriacigeorgica</name>
    <dbReference type="NCBI Taxonomy" id="135487"/>
    <lineage>
        <taxon>Bacteria</taxon>
        <taxon>Bacillati</taxon>
        <taxon>Actinomycetota</taxon>
        <taxon>Actinomycetes</taxon>
        <taxon>Mycobacteriales</taxon>
        <taxon>Nocardiaceae</taxon>
        <taxon>Nocardia</taxon>
    </lineage>
</organism>
<accession>A0A4V6IBS9</accession>
<evidence type="ECO:0000313" key="3">
    <source>
        <dbReference type="Proteomes" id="UP000290439"/>
    </source>
</evidence>
<reference evidence="2 3" key="1">
    <citation type="submission" date="2019-02" db="EMBL/GenBank/DDBJ databases">
        <authorList>
            <consortium name="Pathogen Informatics"/>
        </authorList>
    </citation>
    <scope>NUCLEOTIDE SEQUENCE [LARGE SCALE GENOMIC DNA]</scope>
    <source>
        <strain evidence="2 3">3012STDY6756504</strain>
    </source>
</reference>
<feature type="transmembrane region" description="Helical" evidence="1">
    <location>
        <begin position="57"/>
        <end position="77"/>
    </location>
</feature>
<name>A0A4V6IBS9_9NOCA</name>
<feature type="transmembrane region" description="Helical" evidence="1">
    <location>
        <begin position="89"/>
        <end position="110"/>
    </location>
</feature>
<sequence>MREFVVALIFSAICAVSVYMAVRGWRGTATNLTDGWGERMPERSLTDPVGRARANRIFAYCGSAAALLCLPAIGYALAAAMDTERALGLPALVALAVYGIVVCAVAGYPLEKIKE</sequence>
<evidence type="ECO:0000313" key="2">
    <source>
        <dbReference type="EMBL" id="VFA96953.1"/>
    </source>
</evidence>
<gene>
    <name evidence="2" type="ORF">NCTC10797_00708</name>
</gene>
<protein>
    <recommendedName>
        <fullName evidence="4">DUF3784 domain-containing protein</fullName>
    </recommendedName>
</protein>